<feature type="domain" description="Bromo" evidence="8">
    <location>
        <begin position="1680"/>
        <end position="1750"/>
    </location>
</feature>
<feature type="region of interest" description="Disordered" evidence="7">
    <location>
        <begin position="1419"/>
        <end position="1438"/>
    </location>
</feature>
<keyword evidence="3 5" id="KW-0103">Bromodomain</keyword>
<dbReference type="PROSITE" id="PS50053">
    <property type="entry name" value="UBIQUITIN_2"/>
    <property type="match status" value="1"/>
</dbReference>
<feature type="coiled-coil region" evidence="6">
    <location>
        <begin position="1512"/>
        <end position="1603"/>
    </location>
</feature>
<keyword evidence="11" id="KW-1185">Reference proteome</keyword>
<feature type="domain" description="Ubiquitin-like" evidence="9">
    <location>
        <begin position="598"/>
        <end position="668"/>
    </location>
</feature>
<reference evidence="10" key="1">
    <citation type="submission" date="2022-04" db="EMBL/GenBank/DDBJ databases">
        <title>A functionally conserved STORR gene fusion in Papaver species that diverged 16.8 million years ago.</title>
        <authorList>
            <person name="Catania T."/>
        </authorList>
    </citation>
    <scope>NUCLEOTIDE SEQUENCE</scope>
    <source>
        <strain evidence="10">S-188037</strain>
    </source>
</reference>
<dbReference type="GO" id="GO:0017025">
    <property type="term" value="F:TBP-class protein binding"/>
    <property type="evidence" value="ECO:0007669"/>
    <property type="project" value="InterPro"/>
</dbReference>
<feature type="compositionally biased region" description="Low complexity" evidence="7">
    <location>
        <begin position="341"/>
        <end position="352"/>
    </location>
</feature>
<gene>
    <name evidence="10" type="ORF">MKW98_032255</name>
</gene>
<evidence type="ECO:0008006" key="12">
    <source>
        <dbReference type="Google" id="ProtNLM"/>
    </source>
</evidence>
<dbReference type="InterPro" id="IPR022591">
    <property type="entry name" value="TAF1_HAT_dom"/>
</dbReference>
<evidence type="ECO:0000313" key="10">
    <source>
        <dbReference type="EMBL" id="KAI3903601.1"/>
    </source>
</evidence>
<name>A0AAD4XDJ0_9MAGN</name>
<evidence type="ECO:0000259" key="8">
    <source>
        <dbReference type="PROSITE" id="PS50014"/>
    </source>
</evidence>
<accession>A0AAD4XDJ0</accession>
<dbReference type="PROSITE" id="PS50014">
    <property type="entry name" value="BROMODOMAIN_2"/>
    <property type="match status" value="1"/>
</dbReference>
<feature type="region of interest" description="Disordered" evidence="7">
    <location>
        <begin position="327"/>
        <end position="359"/>
    </location>
</feature>
<comment type="similarity">
    <text evidence="2">Belongs to the TAF1 family.</text>
</comment>
<dbReference type="InterPro" id="IPR029071">
    <property type="entry name" value="Ubiquitin-like_domsf"/>
</dbReference>
<dbReference type="InterPro" id="IPR036427">
    <property type="entry name" value="Bromodomain-like_sf"/>
</dbReference>
<dbReference type="InterPro" id="IPR040240">
    <property type="entry name" value="TAF1"/>
</dbReference>
<dbReference type="Pfam" id="PF00439">
    <property type="entry name" value="Bromodomain"/>
    <property type="match status" value="1"/>
</dbReference>
<dbReference type="GO" id="GO:0051123">
    <property type="term" value="P:RNA polymerase II preinitiation complex assembly"/>
    <property type="evidence" value="ECO:0007669"/>
    <property type="project" value="TreeGrafter"/>
</dbReference>
<dbReference type="SMART" id="SM00297">
    <property type="entry name" value="BROMO"/>
    <property type="match status" value="1"/>
</dbReference>
<feature type="non-terminal residue" evidence="10">
    <location>
        <position position="1"/>
    </location>
</feature>
<dbReference type="Pfam" id="PF12157">
    <property type="entry name" value="DUF3591"/>
    <property type="match status" value="1"/>
</dbReference>
<evidence type="ECO:0000256" key="1">
    <source>
        <dbReference type="ARBA" id="ARBA00004123"/>
    </source>
</evidence>
<dbReference type="Proteomes" id="UP001202328">
    <property type="component" value="Unassembled WGS sequence"/>
</dbReference>
<proteinExistence type="inferred from homology"/>
<evidence type="ECO:0000256" key="2">
    <source>
        <dbReference type="ARBA" id="ARBA00009064"/>
    </source>
</evidence>
<keyword evidence="4" id="KW-0539">Nucleus</keyword>
<dbReference type="Gene3D" id="1.20.920.10">
    <property type="entry name" value="Bromodomain-like"/>
    <property type="match status" value="1"/>
</dbReference>
<comment type="subcellular location">
    <subcellularLocation>
        <location evidence="1">Nucleus</location>
    </subcellularLocation>
</comment>
<feature type="region of interest" description="Disordered" evidence="7">
    <location>
        <begin position="1302"/>
        <end position="1326"/>
    </location>
</feature>
<evidence type="ECO:0000313" key="11">
    <source>
        <dbReference type="Proteomes" id="UP001202328"/>
    </source>
</evidence>
<feature type="compositionally biased region" description="Polar residues" evidence="7">
    <location>
        <begin position="1182"/>
        <end position="1191"/>
    </location>
</feature>
<dbReference type="Gene3D" id="3.10.20.90">
    <property type="entry name" value="Phosphatidylinositol 3-kinase Catalytic Subunit, Chain A, domain 1"/>
    <property type="match status" value="1"/>
</dbReference>
<dbReference type="PANTHER" id="PTHR13900:SF0">
    <property type="entry name" value="TRANSCRIPTION INITIATION FACTOR TFIID SUBUNIT 1"/>
    <property type="match status" value="1"/>
</dbReference>
<dbReference type="SMART" id="SM00213">
    <property type="entry name" value="UBQ"/>
    <property type="match status" value="1"/>
</dbReference>
<dbReference type="InterPro" id="IPR018359">
    <property type="entry name" value="Bromodomain_CS"/>
</dbReference>
<dbReference type="GO" id="GO:0005669">
    <property type="term" value="C:transcription factor TFIID complex"/>
    <property type="evidence" value="ECO:0007669"/>
    <property type="project" value="InterPro"/>
</dbReference>
<protein>
    <recommendedName>
        <fullName evidence="12">Transcription initiation factor TFIID subunit 1</fullName>
    </recommendedName>
</protein>
<dbReference type="PRINTS" id="PR00503">
    <property type="entry name" value="BROMODOMAIN"/>
</dbReference>
<feature type="region of interest" description="Disordered" evidence="7">
    <location>
        <begin position="1177"/>
        <end position="1210"/>
    </location>
</feature>
<evidence type="ECO:0000256" key="4">
    <source>
        <dbReference type="ARBA" id="ARBA00023242"/>
    </source>
</evidence>
<evidence type="ECO:0000259" key="9">
    <source>
        <dbReference type="PROSITE" id="PS50053"/>
    </source>
</evidence>
<dbReference type="Pfam" id="PF00240">
    <property type="entry name" value="ubiquitin"/>
    <property type="match status" value="1"/>
</dbReference>
<dbReference type="PROSITE" id="PS00633">
    <property type="entry name" value="BROMODOMAIN_1"/>
    <property type="match status" value="1"/>
</dbReference>
<dbReference type="SUPFAM" id="SSF54236">
    <property type="entry name" value="Ubiquitin-like"/>
    <property type="match status" value="1"/>
</dbReference>
<evidence type="ECO:0000256" key="5">
    <source>
        <dbReference type="PROSITE-ProRule" id="PRU00035"/>
    </source>
</evidence>
<dbReference type="EMBL" id="JAJJMB010011222">
    <property type="protein sequence ID" value="KAI3903601.1"/>
    <property type="molecule type" value="Genomic_DNA"/>
</dbReference>
<comment type="caution">
    <text evidence="10">The sequence shown here is derived from an EMBL/GenBank/DDBJ whole genome shotgun (WGS) entry which is preliminary data.</text>
</comment>
<keyword evidence="6" id="KW-0175">Coiled coil</keyword>
<evidence type="ECO:0000256" key="6">
    <source>
        <dbReference type="SAM" id="Coils"/>
    </source>
</evidence>
<dbReference type="PANTHER" id="PTHR13900">
    <property type="entry name" value="TRANSCRIPTION INITIATION FACTOR TFIID"/>
    <property type="match status" value="1"/>
</dbReference>
<dbReference type="GO" id="GO:0004402">
    <property type="term" value="F:histone acetyltransferase activity"/>
    <property type="evidence" value="ECO:0007669"/>
    <property type="project" value="InterPro"/>
</dbReference>
<evidence type="ECO:0000256" key="7">
    <source>
        <dbReference type="SAM" id="MobiDB-lite"/>
    </source>
</evidence>
<evidence type="ECO:0000256" key="3">
    <source>
        <dbReference type="ARBA" id="ARBA00023117"/>
    </source>
</evidence>
<dbReference type="InterPro" id="IPR000626">
    <property type="entry name" value="Ubiquitin-like_dom"/>
</dbReference>
<dbReference type="SUPFAM" id="SSF47370">
    <property type="entry name" value="Bromodomain"/>
    <property type="match status" value="1"/>
</dbReference>
<dbReference type="GO" id="GO:0016251">
    <property type="term" value="F:RNA polymerase II general transcription initiation factor activity"/>
    <property type="evidence" value="ECO:0007669"/>
    <property type="project" value="InterPro"/>
</dbReference>
<organism evidence="10 11">
    <name type="scientific">Papaver atlanticum</name>
    <dbReference type="NCBI Taxonomy" id="357466"/>
    <lineage>
        <taxon>Eukaryota</taxon>
        <taxon>Viridiplantae</taxon>
        <taxon>Streptophyta</taxon>
        <taxon>Embryophyta</taxon>
        <taxon>Tracheophyta</taxon>
        <taxon>Spermatophyta</taxon>
        <taxon>Magnoliopsida</taxon>
        <taxon>Ranunculales</taxon>
        <taxon>Papaveraceae</taxon>
        <taxon>Papaveroideae</taxon>
        <taxon>Papaver</taxon>
    </lineage>
</organism>
<dbReference type="InterPro" id="IPR001487">
    <property type="entry name" value="Bromodomain"/>
</dbReference>
<sequence>DAKEHLGALAGDLGPSLTDIDLSVKLAKESADACGEDYDEKAEDAVDYEDIEEQYEGPETQAISEEDHLLSKKEFIDAKMPLATAARSTSVFGEENYDEEPEGDDIDEEHTLVSTEEIPPSAGENLELVSEEENSPANIKPSLEPIVADSLSVDLKDIQEDDDLRNTEDLKENTASLPILCIEDGVAVLKFSKIFSVHMPLRNMEQINHRYPISKERLETVDPSEMVEEDEEDFLRGACQISSNSKLGVVSEYDDASVIASDGGSIMVGVGQGVGMRESPAFEQTSLSSQPMKESVSIDLASERVSPSCPHTDLLDQQDWEKEIIWDKSPPQVGPESPERSIISGSDIEGSSNVEIDSGNKTGDFDLDVTVKPAEEVHCVFLSSYPVSVEPFDSRKISGSSGLPFMEMCHPQLLRLQPRSKDDGISRISKILPLRNIELLDGSWLDQIIWEFKQDLPKPKLILDLRDEQMLFEVLDDKDGGNLRFHAGAMLVSRPVESNGRDFLDIPGQGGGVSEFNISNDRYYLNRKMSQQSEHSKKRTAHGVKIYHSTPGLMLQTMKPKLSNKDNACFHRPKAVWYPHDNKVAAEELGKLSRQGPMKIILKSMGGKGSKFQVAAEDIVSYIKTRASKNLDFTPSELVKIIYSGKELEDSKSLAMQDVRPNSVLHLVRTSIHLWPRAQKVPGENMSLRPPGAFKKVSDLSVKDGNVFLMEYCEERPLLIGNAGMGASLCNYYKKSAPSDQAASALRNECGGSNVGTVISLDPADKSPFLGDIRPGCTQSCLETNMYRAPVFPHKLPSTDYLLVRSAKGKLFLRRIDRLHVVGQQEPHMEVISPGSKNLQTYIGNSLLVYIYRVFRANEKRGMPPCIGVDELAAQFPCLSVPILRKRLKHCADLQKGTNGQLLWVMRGSFRIPVEEELRRQLTPENVCCYESMQAGLYRLKRLGISSLTHLTELSSAAMNQLPDEAIALAASSHIERELQITPWNLTSNFVTCTNQDRENIERLEITGVGDPSGRGLGFSYVRVASKSRISSAVLKKKKVARVGGTTVSVTDADLRKLSNDGAREVLLKFNIPEDKIAKQGRWHRIAMVRKLSSEQASVGIKVDSTTIGKYARGQQMSFLQLQQQAREKCQEIWDRQLQNLSAVEDDENESDSEANSDLDSFAGDLENLLDAEECGEAEVGTNESKQNNTDGVRGLKTRRHPPQVQAEEEIEDEAAEAAELCRMLMDDNESRGKKKKKTVIRGGEELNWERDLSAEQINKINGCVKQGIRTAQPDGRPLMSMENTFRDQKKLENILGKRNFSGISKSKKGNLENDKVSKKHSSGKRENYGCRACGQEGHMRTNKNCPRYGEELDAHVENSGMERTSGKLNLHDSPAQPKSTTKKIMPKIAARNVPAEASEKIEKTKTLQLKVKCGLPDKPQITSAAQSSDKQDEMGNTTISKYSKITISSKMKPEDFHGEPQKQPSIVIHPTLDTEGQSRRKIIIKQPRMDQVREEAHYGLQEKHRKTEILRKQEKKRLADEAAAKRKAEADKKFWEEENKRRVIREEKEREYRERELEMERERQREIILYQERVMQLKQNKLAEARRHHEALQQREKEVKKKKKVKLDEIGDDYYLEEPRGYRTSRRMPERSRAAKKRPAVESFARYGPEYGQQTKRHRGGGGQVGLSNALENILDGLKNSEVSYLFLKPVSKKDAPDYLDIIEHPMDLSTIRDKVRRMEYKTREEFRQDVWQITYNAHMYNNNRNPGIPPLADQLLQLCDYFLDQYDEWLTEAEAGI</sequence>